<name>A0A6H5I237_9HYME</name>
<dbReference type="Proteomes" id="UP000479190">
    <property type="component" value="Unassembled WGS sequence"/>
</dbReference>
<accession>A0A6H5I237</accession>
<protein>
    <submittedName>
        <fullName evidence="2">Uncharacterized protein</fullName>
    </submittedName>
</protein>
<keyword evidence="3" id="KW-1185">Reference proteome</keyword>
<proteinExistence type="predicted"/>
<evidence type="ECO:0000313" key="2">
    <source>
        <dbReference type="EMBL" id="CAB0030368.1"/>
    </source>
</evidence>
<dbReference type="AlphaFoldDB" id="A0A6H5I237"/>
<sequence>MASIVDRPFRKPYCRSERPPGLSVKASSRSHMILSRILPAVSSMHSGRYEDGSSGGLPGFGSRASLWRFQLDGKTPVSRHVVYTRKKMSGRAATAILSAELGMPSGEVCSNTHTYANVMCVSAPGTACARALQLEQQQQQRSARRPARKINSATGSLYMVVSINKYAAPDKREHATYWFSAQDRCCRASRHLLAGVHDVPGDRRFSVQLEAPETLPCSQSQANLPRAVPRIVRCACWTRRARFSRESYATGWRLSQRDPEASLNDSTASGKGDQR</sequence>
<organism evidence="2 3">
    <name type="scientific">Trichogramma brassicae</name>
    <dbReference type="NCBI Taxonomy" id="86971"/>
    <lineage>
        <taxon>Eukaryota</taxon>
        <taxon>Metazoa</taxon>
        <taxon>Ecdysozoa</taxon>
        <taxon>Arthropoda</taxon>
        <taxon>Hexapoda</taxon>
        <taxon>Insecta</taxon>
        <taxon>Pterygota</taxon>
        <taxon>Neoptera</taxon>
        <taxon>Endopterygota</taxon>
        <taxon>Hymenoptera</taxon>
        <taxon>Apocrita</taxon>
        <taxon>Proctotrupomorpha</taxon>
        <taxon>Chalcidoidea</taxon>
        <taxon>Trichogrammatidae</taxon>
        <taxon>Trichogramma</taxon>
    </lineage>
</organism>
<evidence type="ECO:0000256" key="1">
    <source>
        <dbReference type="SAM" id="MobiDB-lite"/>
    </source>
</evidence>
<feature type="region of interest" description="Disordered" evidence="1">
    <location>
        <begin position="256"/>
        <end position="275"/>
    </location>
</feature>
<gene>
    <name evidence="2" type="ORF">TBRA_LOCUS2374</name>
</gene>
<dbReference type="EMBL" id="CADCXV010000458">
    <property type="protein sequence ID" value="CAB0030368.1"/>
    <property type="molecule type" value="Genomic_DNA"/>
</dbReference>
<evidence type="ECO:0000313" key="3">
    <source>
        <dbReference type="Proteomes" id="UP000479190"/>
    </source>
</evidence>
<reference evidence="2 3" key="1">
    <citation type="submission" date="2020-02" db="EMBL/GenBank/DDBJ databases">
        <authorList>
            <person name="Ferguson B K."/>
        </authorList>
    </citation>
    <scope>NUCLEOTIDE SEQUENCE [LARGE SCALE GENOMIC DNA]</scope>
</reference>